<evidence type="ECO:0000256" key="2">
    <source>
        <dbReference type="ARBA" id="ARBA00022723"/>
    </source>
</evidence>
<dbReference type="InterPro" id="IPR017900">
    <property type="entry name" value="4Fe4S_Fe_S_CS"/>
</dbReference>
<evidence type="ECO:0000259" key="5">
    <source>
        <dbReference type="PROSITE" id="PS51379"/>
    </source>
</evidence>
<dbReference type="Pfam" id="PF02906">
    <property type="entry name" value="Fe_hyd_lg_C"/>
    <property type="match status" value="2"/>
</dbReference>
<keyword evidence="2" id="KW-0479">Metal-binding</keyword>
<dbReference type="Gene3D" id="3.40.50.1780">
    <property type="match status" value="2"/>
</dbReference>
<accession>A0A9D2ADF9</accession>
<evidence type="ECO:0000259" key="6">
    <source>
        <dbReference type="PROSITE" id="PS51656"/>
    </source>
</evidence>
<dbReference type="InterPro" id="IPR007202">
    <property type="entry name" value="4Fe-4S_dom"/>
</dbReference>
<dbReference type="InterPro" id="IPR009016">
    <property type="entry name" value="Fe_hydrogenase"/>
</dbReference>
<dbReference type="Gene3D" id="3.30.70.20">
    <property type="match status" value="1"/>
</dbReference>
<dbReference type="Gene3D" id="1.10.15.40">
    <property type="entry name" value="Electron transport complex subunit B, putative Fe-S cluster"/>
    <property type="match status" value="1"/>
</dbReference>
<proteinExistence type="predicted"/>
<gene>
    <name evidence="7" type="ORF">H9865_05740</name>
</gene>
<evidence type="ECO:0000256" key="3">
    <source>
        <dbReference type="ARBA" id="ARBA00023004"/>
    </source>
</evidence>
<keyword evidence="4" id="KW-0411">Iron-sulfur</keyword>
<dbReference type="GO" id="GO:0051539">
    <property type="term" value="F:4 iron, 4 sulfur cluster binding"/>
    <property type="evidence" value="ECO:0007669"/>
    <property type="project" value="UniProtKB-KW"/>
</dbReference>
<feature type="domain" description="4Fe-4S ferredoxin-type" evidence="5">
    <location>
        <begin position="6"/>
        <end position="34"/>
    </location>
</feature>
<dbReference type="InterPro" id="IPR004108">
    <property type="entry name" value="Fe_hydrogenase_lsu_C"/>
</dbReference>
<dbReference type="SUPFAM" id="SSF53920">
    <property type="entry name" value="Fe-only hydrogenase"/>
    <property type="match status" value="1"/>
</dbReference>
<sequence>MDQFVHSVTLEKRLCNGCTNCIKRCPTQAIRVREGKAVIEAERCIDCGECIRLCPHRAKRAVSDPLALLGHFEYRVAIVPPSLYVQYNHQKNQDLVLDALCRAGFDDVFEEAAAAELISDATSRIMATGGAARPVISSACPAVTRLIRVRFPELIDHMLPLVPPMELAARMAKRRAEEKTGLPREKIGCIAIVPCPAKVTMRRAPVGSSRSALDGAVSVTEIYPKLLALLDKGGTPSHRASAGAAGLAWAASGGEALCLTGVENHLVADGMESIIRVLEDLEDEKYDQIDFVELRACPGGCLGGSLQLENPYIARTKLKRMQRTVAGTVNRLTGSIPTEMLWDTDLTYAPVLELGATRGERFERYNRMQTILKTLPGLDCGACGAPSCEALAEDVVRGVGQVTDCVLLRCRQLEARLRKKERKGGAGE</sequence>
<dbReference type="PANTHER" id="PTHR43560">
    <property type="entry name" value="ION-TRANSLOCATING OXIDOREDUCTASE COMPLEX SUBUNIT B"/>
    <property type="match status" value="1"/>
</dbReference>
<evidence type="ECO:0000256" key="4">
    <source>
        <dbReference type="ARBA" id="ARBA00023014"/>
    </source>
</evidence>
<dbReference type="GO" id="GO:0046872">
    <property type="term" value="F:metal ion binding"/>
    <property type="evidence" value="ECO:0007669"/>
    <property type="project" value="UniProtKB-KW"/>
</dbReference>
<name>A0A9D2ADF9_9FIRM</name>
<dbReference type="PROSITE" id="PS51656">
    <property type="entry name" value="4FE4S"/>
    <property type="match status" value="1"/>
</dbReference>
<dbReference type="Pfam" id="PF04060">
    <property type="entry name" value="FeS"/>
    <property type="match status" value="1"/>
</dbReference>
<feature type="domain" description="4Fe-4S" evidence="6">
    <location>
        <begin position="360"/>
        <end position="423"/>
    </location>
</feature>
<evidence type="ECO:0000313" key="8">
    <source>
        <dbReference type="Proteomes" id="UP000824193"/>
    </source>
</evidence>
<evidence type="ECO:0000256" key="1">
    <source>
        <dbReference type="ARBA" id="ARBA00022485"/>
    </source>
</evidence>
<comment type="caution">
    <text evidence="7">The sequence shown here is derived from an EMBL/GenBank/DDBJ whole genome shotgun (WGS) entry which is preliminary data.</text>
</comment>
<dbReference type="Proteomes" id="UP000824193">
    <property type="component" value="Unassembled WGS sequence"/>
</dbReference>
<dbReference type="PANTHER" id="PTHR43560:SF1">
    <property type="entry name" value="ION-TRANSLOCATING OXIDOREDUCTASE COMPLEX SUBUNIT B"/>
    <property type="match status" value="1"/>
</dbReference>
<dbReference type="Gene3D" id="3.40.950.10">
    <property type="entry name" value="Fe-only Hydrogenase (Larger Subunit), Chain L, domain 3"/>
    <property type="match status" value="2"/>
</dbReference>
<evidence type="ECO:0000313" key="7">
    <source>
        <dbReference type="EMBL" id="HIX05589.1"/>
    </source>
</evidence>
<dbReference type="InterPro" id="IPR050395">
    <property type="entry name" value="4Fe4S_Ferredoxin_RnfB"/>
</dbReference>
<keyword evidence="1" id="KW-0004">4Fe-4S</keyword>
<dbReference type="PROSITE" id="PS00198">
    <property type="entry name" value="4FE4S_FER_1"/>
    <property type="match status" value="2"/>
</dbReference>
<dbReference type="SUPFAM" id="SSF54862">
    <property type="entry name" value="4Fe-4S ferredoxins"/>
    <property type="match status" value="1"/>
</dbReference>
<feature type="domain" description="4Fe-4S ferredoxin-type" evidence="5">
    <location>
        <begin position="35"/>
        <end position="64"/>
    </location>
</feature>
<organism evidence="7 8">
    <name type="scientific">Candidatus Allofournierella pullicola</name>
    <dbReference type="NCBI Taxonomy" id="2838596"/>
    <lineage>
        <taxon>Bacteria</taxon>
        <taxon>Bacillati</taxon>
        <taxon>Bacillota</taxon>
        <taxon>Clostridia</taxon>
        <taxon>Eubacteriales</taxon>
        <taxon>Oscillospiraceae</taxon>
        <taxon>Allofournierella</taxon>
    </lineage>
</organism>
<dbReference type="InterPro" id="IPR017896">
    <property type="entry name" value="4Fe4S_Fe-S-bd"/>
</dbReference>
<reference evidence="7" key="1">
    <citation type="journal article" date="2021" name="PeerJ">
        <title>Extensive microbial diversity within the chicken gut microbiome revealed by metagenomics and culture.</title>
        <authorList>
            <person name="Gilroy R."/>
            <person name="Ravi A."/>
            <person name="Getino M."/>
            <person name="Pursley I."/>
            <person name="Horton D.L."/>
            <person name="Alikhan N.F."/>
            <person name="Baker D."/>
            <person name="Gharbi K."/>
            <person name="Hall N."/>
            <person name="Watson M."/>
            <person name="Adriaenssens E.M."/>
            <person name="Foster-Nyarko E."/>
            <person name="Jarju S."/>
            <person name="Secka A."/>
            <person name="Antonio M."/>
            <person name="Oren A."/>
            <person name="Chaudhuri R.R."/>
            <person name="La Ragione R."/>
            <person name="Hildebrand F."/>
            <person name="Pallen M.J."/>
        </authorList>
    </citation>
    <scope>NUCLEOTIDE SEQUENCE</scope>
    <source>
        <strain evidence="7">2239</strain>
    </source>
</reference>
<dbReference type="AlphaFoldDB" id="A0A9D2ADF9"/>
<dbReference type="Pfam" id="PF13237">
    <property type="entry name" value="Fer4_10"/>
    <property type="match status" value="1"/>
</dbReference>
<reference evidence="7" key="2">
    <citation type="submission" date="2021-04" db="EMBL/GenBank/DDBJ databases">
        <authorList>
            <person name="Gilroy R."/>
        </authorList>
    </citation>
    <scope>NUCLEOTIDE SEQUENCE</scope>
    <source>
        <strain evidence="7">2239</strain>
    </source>
</reference>
<dbReference type="PROSITE" id="PS51379">
    <property type="entry name" value="4FE4S_FER_2"/>
    <property type="match status" value="2"/>
</dbReference>
<protein>
    <submittedName>
        <fullName evidence="7">4Fe-4S dicluster domain-containing protein</fullName>
    </submittedName>
</protein>
<keyword evidence="3" id="KW-0408">Iron</keyword>
<dbReference type="EMBL" id="DXFW01000016">
    <property type="protein sequence ID" value="HIX05589.1"/>
    <property type="molecule type" value="Genomic_DNA"/>
</dbReference>